<dbReference type="GO" id="GO:0015847">
    <property type="term" value="P:putrescine transport"/>
    <property type="evidence" value="ECO:0007669"/>
    <property type="project" value="UniProtKB-ARBA"/>
</dbReference>
<dbReference type="PROSITE" id="PS00211">
    <property type="entry name" value="ABC_TRANSPORTER_1"/>
    <property type="match status" value="1"/>
</dbReference>
<dbReference type="Pfam" id="PF08402">
    <property type="entry name" value="TOBE_2"/>
    <property type="match status" value="1"/>
</dbReference>
<dbReference type="SMART" id="SM00382">
    <property type="entry name" value="AAA"/>
    <property type="match status" value="1"/>
</dbReference>
<dbReference type="Pfam" id="PF00005">
    <property type="entry name" value="ABC_tran"/>
    <property type="match status" value="1"/>
</dbReference>
<dbReference type="GO" id="GO:0015417">
    <property type="term" value="F:ABC-type polyamine transporter activity"/>
    <property type="evidence" value="ECO:0007669"/>
    <property type="project" value="UniProtKB-EC"/>
</dbReference>
<protein>
    <recommendedName>
        <fullName evidence="8">Spermidine/putrescine import ATP-binding protein PotA</fullName>
        <ecNumber evidence="8">7.6.2.11</ecNumber>
    </recommendedName>
</protein>
<dbReference type="EMBL" id="JAZHGA010000041">
    <property type="protein sequence ID" value="MEM5345052.1"/>
    <property type="molecule type" value="Genomic_DNA"/>
</dbReference>
<dbReference type="InterPro" id="IPR008995">
    <property type="entry name" value="Mo/tungstate-bd_C_term_dom"/>
</dbReference>
<keyword evidence="4 8" id="KW-0547">Nucleotide-binding</keyword>
<dbReference type="Gene3D" id="2.40.50.100">
    <property type="match status" value="1"/>
</dbReference>
<evidence type="ECO:0000256" key="8">
    <source>
        <dbReference type="RuleBase" id="RU364083"/>
    </source>
</evidence>
<dbReference type="InterPro" id="IPR003593">
    <property type="entry name" value="AAA+_ATPase"/>
</dbReference>
<dbReference type="EMBL" id="VOQS01000003">
    <property type="protein sequence ID" value="TXC84550.1"/>
    <property type="molecule type" value="Genomic_DNA"/>
</dbReference>
<dbReference type="SUPFAM" id="SSF52540">
    <property type="entry name" value="P-loop containing nucleoside triphosphate hydrolases"/>
    <property type="match status" value="1"/>
</dbReference>
<dbReference type="InterPro" id="IPR005893">
    <property type="entry name" value="PotA-like"/>
</dbReference>
<evidence type="ECO:0000256" key="5">
    <source>
        <dbReference type="ARBA" id="ARBA00022840"/>
    </source>
</evidence>
<evidence type="ECO:0000259" key="9">
    <source>
        <dbReference type="PROSITE" id="PS50893"/>
    </source>
</evidence>
<evidence type="ECO:0000313" key="13">
    <source>
        <dbReference type="Proteomes" id="UP001481677"/>
    </source>
</evidence>
<feature type="domain" description="ABC transporter" evidence="9">
    <location>
        <begin position="5"/>
        <end position="235"/>
    </location>
</feature>
<dbReference type="Proteomes" id="UP000321776">
    <property type="component" value="Unassembled WGS sequence"/>
</dbReference>
<dbReference type="NCBIfam" id="TIGR01187">
    <property type="entry name" value="potA"/>
    <property type="match status" value="1"/>
</dbReference>
<evidence type="ECO:0000256" key="6">
    <source>
        <dbReference type="ARBA" id="ARBA00022967"/>
    </source>
</evidence>
<evidence type="ECO:0000313" key="10">
    <source>
        <dbReference type="EMBL" id="MEM5345052.1"/>
    </source>
</evidence>
<reference evidence="11" key="2">
    <citation type="submission" date="2019-08" db="EMBL/GenBank/DDBJ databases">
        <authorList>
            <person name="Im W.-T."/>
        </authorList>
    </citation>
    <scope>NUCLEOTIDE SEQUENCE</scope>
    <source>
        <strain evidence="11">NF 2-5-3</strain>
    </source>
</reference>
<dbReference type="Proteomes" id="UP001481677">
    <property type="component" value="Unassembled WGS sequence"/>
</dbReference>
<comment type="subunit">
    <text evidence="8">The complex is composed of two ATP-binding proteins (PotA), two transmembrane proteins (PotB and PotC) and a solute-binding protein (PotD).</text>
</comment>
<dbReference type="GO" id="GO:0043190">
    <property type="term" value="C:ATP-binding cassette (ABC) transporter complex"/>
    <property type="evidence" value="ECO:0007669"/>
    <property type="project" value="InterPro"/>
</dbReference>
<evidence type="ECO:0000313" key="11">
    <source>
        <dbReference type="EMBL" id="TXC84550.1"/>
    </source>
</evidence>
<dbReference type="GO" id="GO:0016887">
    <property type="term" value="F:ATP hydrolysis activity"/>
    <property type="evidence" value="ECO:0007669"/>
    <property type="project" value="InterPro"/>
</dbReference>
<evidence type="ECO:0000256" key="1">
    <source>
        <dbReference type="ARBA" id="ARBA00022448"/>
    </source>
</evidence>
<evidence type="ECO:0000256" key="2">
    <source>
        <dbReference type="ARBA" id="ARBA00022475"/>
    </source>
</evidence>
<dbReference type="AlphaFoldDB" id="A0A5C6VHZ2"/>
<comment type="function">
    <text evidence="8">Part of the ABC transporter complex PotABCD involved in spermidine/putrescine import. Responsible for energy coupling to the transport system.</text>
</comment>
<dbReference type="Gene3D" id="3.40.50.300">
    <property type="entry name" value="P-loop containing nucleotide triphosphate hydrolases"/>
    <property type="match status" value="1"/>
</dbReference>
<proteinExistence type="inferred from homology"/>
<keyword evidence="3" id="KW-0997">Cell inner membrane</keyword>
<keyword evidence="13" id="KW-1185">Reference proteome</keyword>
<comment type="similarity">
    <text evidence="8">Belongs to the ABC transporter superfamily. Spermidine/putrescine importer (TC 3.A.1.11.1) family.</text>
</comment>
<keyword evidence="5 8" id="KW-0067">ATP-binding</keyword>
<dbReference type="SUPFAM" id="SSF50331">
    <property type="entry name" value="MOP-like"/>
    <property type="match status" value="1"/>
</dbReference>
<evidence type="ECO:0000256" key="3">
    <source>
        <dbReference type="ARBA" id="ARBA00022519"/>
    </source>
</evidence>
<evidence type="ECO:0000256" key="7">
    <source>
        <dbReference type="ARBA" id="ARBA00023136"/>
    </source>
</evidence>
<reference evidence="11 12" key="1">
    <citation type="journal article" date="2018" name="Int. J. Syst. Evol. Microbiol.">
        <title>Paraburkholderia azotifigens sp. nov., a nitrogen-fixing bacterium isolated from paddy soil.</title>
        <authorList>
            <person name="Choi G.M."/>
            <person name="Im W.T."/>
        </authorList>
    </citation>
    <scope>NUCLEOTIDE SEQUENCE [LARGE SCALE GENOMIC DNA]</scope>
    <source>
        <strain evidence="11 12">NF 2-5-3</strain>
    </source>
</reference>
<dbReference type="InterPro" id="IPR003439">
    <property type="entry name" value="ABC_transporter-like_ATP-bd"/>
</dbReference>
<keyword evidence="2 8" id="KW-1003">Cell membrane</keyword>
<reference evidence="10 13" key="3">
    <citation type="submission" date="2024-01" db="EMBL/GenBank/DDBJ databases">
        <title>The diversity of rhizobia nodulating Mimosa spp. in eleven states of Brazil covering several biomes is determined by host plant, location, and edaphic factors.</title>
        <authorList>
            <person name="Rouws L."/>
            <person name="Barauna A."/>
            <person name="Beukes C."/>
            <person name="De Faria S.M."/>
            <person name="Gross E."/>
            <person name="Dos Reis Junior F.B."/>
            <person name="Simon M."/>
            <person name="Maluk M."/>
            <person name="Odee D.W."/>
            <person name="Kenicer G."/>
            <person name="Young J.P.W."/>
            <person name="Reis V.M."/>
            <person name="Zilli J."/>
            <person name="James E.K."/>
        </authorList>
    </citation>
    <scope>NUCLEOTIDE SEQUENCE [LARGE SCALE GENOMIC DNA]</scope>
    <source>
        <strain evidence="10 13">JPY530</strain>
    </source>
</reference>
<dbReference type="PANTHER" id="PTHR42781">
    <property type="entry name" value="SPERMIDINE/PUTRESCINE IMPORT ATP-BINDING PROTEIN POTA"/>
    <property type="match status" value="1"/>
</dbReference>
<dbReference type="InterPro" id="IPR013611">
    <property type="entry name" value="Transp-assoc_OB_typ2"/>
</dbReference>
<accession>A0A5C6VHZ2</accession>
<evidence type="ECO:0000256" key="4">
    <source>
        <dbReference type="ARBA" id="ARBA00022741"/>
    </source>
</evidence>
<dbReference type="EC" id="7.6.2.11" evidence="8"/>
<comment type="caution">
    <text evidence="11">The sequence shown here is derived from an EMBL/GenBank/DDBJ whole genome shotgun (WGS) entry which is preliminary data.</text>
</comment>
<dbReference type="RefSeq" id="WP_147236564.1">
    <property type="nucleotide sequence ID" value="NZ_JAZHFZ010000041.1"/>
</dbReference>
<dbReference type="PANTHER" id="PTHR42781:SF4">
    <property type="entry name" value="SPERMIDINE_PUTRESCINE IMPORT ATP-BINDING PROTEIN POTA"/>
    <property type="match status" value="1"/>
</dbReference>
<sequence length="361" mass="40107">MTAFLQIQRLRKTYDDVVAIDNVSLDVRKGEFMTFLGPSGSGKSTTLYIVAGFQEPTEGRVLLDGKPLLSVAPNKRNIGMVFQRYTLFPHLTVGQNVAFPLRVRRRPEAEIAKKVEQMLALVHLSEFRDRMPAQLSGGQQQRVAIARALAYDPPVLLMDEPLSALDKKLREEIQLELRRIHQETGVTILYVTHDQEEALRLSDRIAVFNKGCIEQCGTGEELYANPSSRFVANFIGNSNFLPVRITARDAAEASAVFPSGHQVVAAGDAALPVGGDGTLMVRPEQIRIRATEAEKNAAGLPVKVRDITYLGDAMHYSVMTPWEQEMSVRMPAGDHRDSGIVIGTQAWVHWDSRDVRLFSQA</sequence>
<dbReference type="InterPro" id="IPR017871">
    <property type="entry name" value="ABC_transporter-like_CS"/>
</dbReference>
<evidence type="ECO:0000313" key="12">
    <source>
        <dbReference type="Proteomes" id="UP000321776"/>
    </source>
</evidence>
<dbReference type="FunFam" id="3.40.50.300:FF:000133">
    <property type="entry name" value="Spermidine/putrescine import ATP-binding protein PotA"/>
    <property type="match status" value="1"/>
</dbReference>
<name>A0A5C6VHZ2_9BURK</name>
<dbReference type="GO" id="GO:0005524">
    <property type="term" value="F:ATP binding"/>
    <property type="evidence" value="ECO:0007669"/>
    <property type="project" value="UniProtKB-KW"/>
</dbReference>
<comment type="catalytic activity">
    <reaction evidence="8">
        <text>ATP + H2O + polyamine-[polyamine-binding protein]Side 1 = ADP + phosphate + polyamineSide 2 + [polyamine-binding protein]Side 1.</text>
        <dbReference type="EC" id="7.6.2.11"/>
    </reaction>
</comment>
<dbReference type="InterPro" id="IPR050093">
    <property type="entry name" value="ABC_SmlMolc_Importer"/>
</dbReference>
<keyword evidence="6 8" id="KW-1278">Translocase</keyword>
<dbReference type="PROSITE" id="PS50893">
    <property type="entry name" value="ABC_TRANSPORTER_2"/>
    <property type="match status" value="1"/>
</dbReference>
<gene>
    <name evidence="8" type="primary">potA</name>
    <name evidence="11" type="ORF">FRZ40_30250</name>
    <name evidence="10" type="ORF">V4C56_36175</name>
</gene>
<keyword evidence="7 8" id="KW-0472">Membrane</keyword>
<keyword evidence="1 8" id="KW-0813">Transport</keyword>
<organism evidence="11 12">
    <name type="scientific">Paraburkholderia azotifigens</name>
    <dbReference type="NCBI Taxonomy" id="2057004"/>
    <lineage>
        <taxon>Bacteria</taxon>
        <taxon>Pseudomonadati</taxon>
        <taxon>Pseudomonadota</taxon>
        <taxon>Betaproteobacteria</taxon>
        <taxon>Burkholderiales</taxon>
        <taxon>Burkholderiaceae</taxon>
        <taxon>Paraburkholderia</taxon>
    </lineage>
</organism>
<dbReference type="InterPro" id="IPR027417">
    <property type="entry name" value="P-loop_NTPase"/>
</dbReference>